<accession>A0A8X6FQC6</accession>
<sequence length="77" mass="9186">MDSARTKRNWPVEPRSILSSTIDFWSEVQLRDMGKQLFEWLLCKLVYVVLLRGFISSFPKWFVVVSPDKRQFKIYGD</sequence>
<dbReference type="Proteomes" id="UP000887116">
    <property type="component" value="Unassembled WGS sequence"/>
</dbReference>
<evidence type="ECO:0000313" key="1">
    <source>
        <dbReference type="EMBL" id="GFQ84884.1"/>
    </source>
</evidence>
<dbReference type="AlphaFoldDB" id="A0A8X6FQC6"/>
<comment type="caution">
    <text evidence="1">The sequence shown here is derived from an EMBL/GenBank/DDBJ whole genome shotgun (WGS) entry which is preliminary data.</text>
</comment>
<dbReference type="EMBL" id="BMAO01032820">
    <property type="protein sequence ID" value="GFQ84884.1"/>
    <property type="molecule type" value="Genomic_DNA"/>
</dbReference>
<proteinExistence type="predicted"/>
<evidence type="ECO:0000313" key="2">
    <source>
        <dbReference type="Proteomes" id="UP000887116"/>
    </source>
</evidence>
<organism evidence="1 2">
    <name type="scientific">Trichonephila clavata</name>
    <name type="common">Joro spider</name>
    <name type="synonym">Nephila clavata</name>
    <dbReference type="NCBI Taxonomy" id="2740835"/>
    <lineage>
        <taxon>Eukaryota</taxon>
        <taxon>Metazoa</taxon>
        <taxon>Ecdysozoa</taxon>
        <taxon>Arthropoda</taxon>
        <taxon>Chelicerata</taxon>
        <taxon>Arachnida</taxon>
        <taxon>Araneae</taxon>
        <taxon>Araneomorphae</taxon>
        <taxon>Entelegynae</taxon>
        <taxon>Araneoidea</taxon>
        <taxon>Nephilidae</taxon>
        <taxon>Trichonephila</taxon>
    </lineage>
</organism>
<keyword evidence="2" id="KW-1185">Reference proteome</keyword>
<gene>
    <name evidence="1" type="ORF">TNCT_117481</name>
</gene>
<name>A0A8X6FQC6_TRICU</name>
<reference evidence="1" key="1">
    <citation type="submission" date="2020-07" db="EMBL/GenBank/DDBJ databases">
        <title>Multicomponent nature underlies the extraordinary mechanical properties of spider dragline silk.</title>
        <authorList>
            <person name="Kono N."/>
            <person name="Nakamura H."/>
            <person name="Mori M."/>
            <person name="Yoshida Y."/>
            <person name="Ohtoshi R."/>
            <person name="Malay A.D."/>
            <person name="Moran D.A.P."/>
            <person name="Tomita M."/>
            <person name="Numata K."/>
            <person name="Arakawa K."/>
        </authorList>
    </citation>
    <scope>NUCLEOTIDE SEQUENCE</scope>
</reference>
<protein>
    <submittedName>
        <fullName evidence="1">Uncharacterized protein</fullName>
    </submittedName>
</protein>